<accession>A0ABY9PF99</accession>
<dbReference type="EMBL" id="CP133568">
    <property type="protein sequence ID" value="WMT05722.1"/>
    <property type="molecule type" value="Genomic_DNA"/>
</dbReference>
<evidence type="ECO:0000313" key="1">
    <source>
        <dbReference type="EMBL" id="WMT05722.1"/>
    </source>
</evidence>
<sequence length="248" mass="26836">MGETFSDAGGGVKNYMATCCAIAISASLVGCVTGGRPERIVKSTDVFPQKVVEEAFKELAAVDASTESPPEKRATRDRNTIKLLAAIDLRYTEYKPRLLEQSQQVSIFRDMGTLMMTIAGALTESAGVKQNYLQGIALTTGAADIYNERVMFKLTAGAIVAQMDASRKAKLADIYDSLEFPIEQFPAMAALNAVLDYYEAGTLQGAVAAMQANAKDQQSTADNRLRANRDKRLRNLQQLDQGPAPPSN</sequence>
<evidence type="ECO:0000313" key="2">
    <source>
        <dbReference type="Proteomes" id="UP001229313"/>
    </source>
</evidence>
<dbReference type="Proteomes" id="UP001229313">
    <property type="component" value="Chromosome"/>
</dbReference>
<reference evidence="1 2" key="1">
    <citation type="submission" date="2023-08" db="EMBL/GenBank/DDBJ databases">
        <title>The whole genome sequence of Lysobacter yananisis.</title>
        <authorList>
            <person name="Sun H."/>
        </authorList>
    </citation>
    <scope>NUCLEOTIDE SEQUENCE [LARGE SCALE GENOMIC DNA]</scope>
    <source>
        <strain evidence="1 2">SNNU513</strain>
    </source>
</reference>
<protein>
    <recommendedName>
        <fullName evidence="3">Lipoprotein</fullName>
    </recommendedName>
</protein>
<proteinExistence type="predicted"/>
<name>A0ABY9PF99_9GAMM</name>
<evidence type="ECO:0008006" key="3">
    <source>
        <dbReference type="Google" id="ProtNLM"/>
    </source>
</evidence>
<dbReference type="RefSeq" id="WP_309153649.1">
    <property type="nucleotide sequence ID" value="NZ_CP133568.1"/>
</dbReference>
<gene>
    <name evidence="1" type="ORF">RDV84_13025</name>
</gene>
<keyword evidence="2" id="KW-1185">Reference proteome</keyword>
<organism evidence="1 2">
    <name type="scientific">Lysobacter yananisis</name>
    <dbReference type="NCBI Taxonomy" id="1003114"/>
    <lineage>
        <taxon>Bacteria</taxon>
        <taxon>Pseudomonadati</taxon>
        <taxon>Pseudomonadota</taxon>
        <taxon>Gammaproteobacteria</taxon>
        <taxon>Lysobacterales</taxon>
        <taxon>Lysobacteraceae</taxon>
        <taxon>Lysobacter</taxon>
    </lineage>
</organism>